<dbReference type="STRING" id="391937.NA2_07884"/>
<dbReference type="PANTHER" id="PTHR46825:SF9">
    <property type="entry name" value="BETA-LACTAMASE-RELATED DOMAIN-CONTAINING PROTEIN"/>
    <property type="match status" value="1"/>
</dbReference>
<feature type="domain" description="Beta-lactamase-related" evidence="1">
    <location>
        <begin position="45"/>
        <end position="368"/>
    </location>
</feature>
<dbReference type="eggNOG" id="COG1680">
    <property type="taxonomic scope" value="Bacteria"/>
</dbReference>
<dbReference type="InterPro" id="IPR012338">
    <property type="entry name" value="Beta-lactam/transpept-like"/>
</dbReference>
<accession>K2MFB1</accession>
<dbReference type="Proteomes" id="UP000006786">
    <property type="component" value="Unassembled WGS sequence"/>
</dbReference>
<comment type="caution">
    <text evidence="2">The sequence shown here is derived from an EMBL/GenBank/DDBJ whole genome shotgun (WGS) entry which is preliminary data.</text>
</comment>
<organism evidence="2 3">
    <name type="scientific">Nitratireductor pacificus pht-3B</name>
    <dbReference type="NCBI Taxonomy" id="391937"/>
    <lineage>
        <taxon>Bacteria</taxon>
        <taxon>Pseudomonadati</taxon>
        <taxon>Pseudomonadota</taxon>
        <taxon>Alphaproteobacteria</taxon>
        <taxon>Hyphomicrobiales</taxon>
        <taxon>Phyllobacteriaceae</taxon>
        <taxon>Nitratireductor</taxon>
    </lineage>
</organism>
<dbReference type="InterPro" id="IPR050491">
    <property type="entry name" value="AmpC-like"/>
</dbReference>
<evidence type="ECO:0000313" key="2">
    <source>
        <dbReference type="EMBL" id="EKF19395.1"/>
    </source>
</evidence>
<dbReference type="Gene3D" id="3.40.710.10">
    <property type="entry name" value="DD-peptidase/beta-lactamase superfamily"/>
    <property type="match status" value="1"/>
</dbReference>
<name>K2MFB1_9HYPH</name>
<dbReference type="PANTHER" id="PTHR46825">
    <property type="entry name" value="D-ALANYL-D-ALANINE-CARBOXYPEPTIDASE/ENDOPEPTIDASE AMPH"/>
    <property type="match status" value="1"/>
</dbReference>
<gene>
    <name evidence="2" type="ORF">NA2_07884</name>
</gene>
<protein>
    <submittedName>
        <fullName evidence="2">Beta-lactamase</fullName>
    </submittedName>
</protein>
<dbReference type="EMBL" id="AMRM01000007">
    <property type="protein sequence ID" value="EKF19395.1"/>
    <property type="molecule type" value="Genomic_DNA"/>
</dbReference>
<evidence type="ECO:0000313" key="3">
    <source>
        <dbReference type="Proteomes" id="UP000006786"/>
    </source>
</evidence>
<dbReference type="SUPFAM" id="SSF56601">
    <property type="entry name" value="beta-lactamase/transpeptidase-like"/>
    <property type="match status" value="1"/>
</dbReference>
<reference evidence="2 3" key="1">
    <citation type="journal article" date="2012" name="J. Bacteriol.">
        <title>Genome Sequence of Nitratireductor pacificus Type Strain pht-3B.</title>
        <authorList>
            <person name="Lai Q."/>
            <person name="Li G."/>
            <person name="Shao Z."/>
        </authorList>
    </citation>
    <scope>NUCLEOTIDE SEQUENCE [LARGE SCALE GENOMIC DNA]</scope>
    <source>
        <strain evidence="3">pht-3B</strain>
    </source>
</reference>
<keyword evidence="3" id="KW-1185">Reference proteome</keyword>
<dbReference type="PATRIC" id="fig|391937.3.peg.1620"/>
<dbReference type="InterPro" id="IPR001466">
    <property type="entry name" value="Beta-lactam-related"/>
</dbReference>
<dbReference type="Pfam" id="PF00144">
    <property type="entry name" value="Beta-lactamase"/>
    <property type="match status" value="1"/>
</dbReference>
<proteinExistence type="predicted"/>
<evidence type="ECO:0000259" key="1">
    <source>
        <dbReference type="Pfam" id="PF00144"/>
    </source>
</evidence>
<sequence>MLVLIACAILAPLALFVSMELNAIALPRIYVSKAATLPDKIRVLNRWIDRIEQSGKFNGAILIARNDTVLLERYVGSADETGRPITAETSFNLASVSKQFTAFAILLLAHEGKLSRQDVIGRYIPELERFGTLTIDHLLAHMSGLPDYARDTGLALRMDEEARVVTVPDLIAWLGENPQVPLFHPGEREQYSNTNYVLLAEIVARVSGQSFADFMQLRFFNPLGMRHTTVASRSTNLHALPDRARGFRKRFVHFGPKVEHDLSRMDGVAGDGNIYANGRDLVAWDAALRAGSLLPDDVIQQAYAPVHLDNGEPVRETVFGKVIQPGLGWNVQDFPEVTSYGHWQGFSNFYWRSIRDGTVLVVLSNSGFFLRTAMIGEKLAEAAAALEDGVELRR</sequence>
<dbReference type="AlphaFoldDB" id="K2MFB1"/>